<name>A0A0R3S573_9BILA</name>
<accession>A0A0R3S573</accession>
<dbReference type="Gene3D" id="1.20.940.10">
    <property type="entry name" value="Functional domain of the splicing factor Prp18"/>
    <property type="match status" value="1"/>
</dbReference>
<feature type="region of interest" description="Disordered" evidence="1">
    <location>
        <begin position="68"/>
        <end position="97"/>
    </location>
</feature>
<keyword evidence="2" id="KW-1185">Reference proteome</keyword>
<dbReference type="AlphaFoldDB" id="A0A0R3S573"/>
<evidence type="ECO:0000313" key="3">
    <source>
        <dbReference type="WBParaSite" id="EEL_0000994201-mRNA-1"/>
    </source>
</evidence>
<organism evidence="2 3">
    <name type="scientific">Elaeophora elaphi</name>
    <dbReference type="NCBI Taxonomy" id="1147741"/>
    <lineage>
        <taxon>Eukaryota</taxon>
        <taxon>Metazoa</taxon>
        <taxon>Ecdysozoa</taxon>
        <taxon>Nematoda</taxon>
        <taxon>Chromadorea</taxon>
        <taxon>Rhabditida</taxon>
        <taxon>Spirurina</taxon>
        <taxon>Spiruromorpha</taxon>
        <taxon>Filarioidea</taxon>
        <taxon>Onchocercidae</taxon>
        <taxon>Elaeophora</taxon>
    </lineage>
</organism>
<proteinExistence type="predicted"/>
<reference evidence="3" key="1">
    <citation type="submission" date="2017-02" db="UniProtKB">
        <authorList>
            <consortium name="WormBaseParasite"/>
        </authorList>
    </citation>
    <scope>IDENTIFICATION</scope>
</reference>
<dbReference type="Proteomes" id="UP000050640">
    <property type="component" value="Unplaced"/>
</dbReference>
<evidence type="ECO:0000256" key="1">
    <source>
        <dbReference type="SAM" id="MobiDB-lite"/>
    </source>
</evidence>
<dbReference type="WBParaSite" id="EEL_0000994201-mRNA-1">
    <property type="protein sequence ID" value="EEL_0000994201-mRNA-1"/>
    <property type="gene ID" value="EEL_0000994201"/>
</dbReference>
<protein>
    <submittedName>
        <fullName evidence="3">Uncharacterized protein</fullName>
    </submittedName>
</protein>
<sequence length="420" mass="46208">MIAKAHQASNVSPTYTNLTQPVFSSQTVNPTLTPTQIPVITSGQETTICGTAPQLIFPSPVPNYATMDSFVPYSNSPSTGRRKDQSMEKSSSPQQHQQQHRSIFDAFIVPGDHHQQAVPTSPTLTYDTCADKLPENYFQKGKLLCSLSKCNFFMGDFEPLVLKTFHNRLIIAEENLRCVLTTVFQKSFDPNLSTSAVVQVAPPIERNPNALIYIPPNVINENSKRPATSPYPTDYVAPVKAAGDVSLSGLQLVQFLIKATYRLPAGVTRDGIQLRINQLGESTSAGHVTDSCIKKLNFVVDALDRGLFDEAHQFFDQLQTSFPAEARTSWAQGIRLLLNELRRPIRIGSAGPARIGSAVGVEKLPILSRYLTFFTRTGFSAKELKLCQNSAIIDEKTGLGNSIESVREVNLQGPKLRTDL</sequence>
<evidence type="ECO:0000313" key="2">
    <source>
        <dbReference type="Proteomes" id="UP000050640"/>
    </source>
</evidence>